<evidence type="ECO:0000256" key="3">
    <source>
        <dbReference type="ARBA" id="ARBA00023125"/>
    </source>
</evidence>
<dbReference type="InterPro" id="IPR036390">
    <property type="entry name" value="WH_DNA-bd_sf"/>
</dbReference>
<dbReference type="InterPro" id="IPR036388">
    <property type="entry name" value="WH-like_DNA-bd_sf"/>
</dbReference>
<evidence type="ECO:0000256" key="4">
    <source>
        <dbReference type="ARBA" id="ARBA00023163"/>
    </source>
</evidence>
<comment type="similarity">
    <text evidence="1">Belongs to the LysR transcriptional regulatory family.</text>
</comment>
<dbReference type="PRINTS" id="PR00039">
    <property type="entry name" value="HTHLYSR"/>
</dbReference>
<dbReference type="Pfam" id="PF00126">
    <property type="entry name" value="HTH_1"/>
    <property type="match status" value="1"/>
</dbReference>
<dbReference type="PROSITE" id="PS50931">
    <property type="entry name" value="HTH_LYSR"/>
    <property type="match status" value="1"/>
</dbReference>
<evidence type="ECO:0000256" key="2">
    <source>
        <dbReference type="ARBA" id="ARBA00023015"/>
    </source>
</evidence>
<dbReference type="PANTHER" id="PTHR30346:SF28">
    <property type="entry name" value="HTH-TYPE TRANSCRIPTIONAL REGULATOR CYNR"/>
    <property type="match status" value="1"/>
</dbReference>
<name>A0ABN3VGU3_9PSEU</name>
<proteinExistence type="inferred from homology"/>
<evidence type="ECO:0000256" key="1">
    <source>
        <dbReference type="ARBA" id="ARBA00009437"/>
    </source>
</evidence>
<keyword evidence="7" id="KW-1185">Reference proteome</keyword>
<organism evidence="6 7">
    <name type="scientific">Saccharopolyspora taberi</name>
    <dbReference type="NCBI Taxonomy" id="60895"/>
    <lineage>
        <taxon>Bacteria</taxon>
        <taxon>Bacillati</taxon>
        <taxon>Actinomycetota</taxon>
        <taxon>Actinomycetes</taxon>
        <taxon>Pseudonocardiales</taxon>
        <taxon>Pseudonocardiaceae</taxon>
        <taxon>Saccharopolyspora</taxon>
    </lineage>
</organism>
<keyword evidence="4" id="KW-0804">Transcription</keyword>
<dbReference type="InterPro" id="IPR005119">
    <property type="entry name" value="LysR_subst-bd"/>
</dbReference>
<dbReference type="EMBL" id="BAAAUX010000016">
    <property type="protein sequence ID" value="GAA2801765.1"/>
    <property type="molecule type" value="Genomic_DNA"/>
</dbReference>
<feature type="domain" description="HTH lysR-type" evidence="5">
    <location>
        <begin position="1"/>
        <end position="58"/>
    </location>
</feature>
<evidence type="ECO:0000313" key="6">
    <source>
        <dbReference type="EMBL" id="GAA2801765.1"/>
    </source>
</evidence>
<protein>
    <submittedName>
        <fullName evidence="6">LysR substrate-binding domain-containing protein</fullName>
    </submittedName>
</protein>
<keyword evidence="3" id="KW-0238">DNA-binding</keyword>
<dbReference type="Gene3D" id="3.40.190.290">
    <property type="match status" value="1"/>
</dbReference>
<sequence length="294" mass="32425">MDLLRLRYFQVAARHEHISQAAQELCIAQPSLSRAIARLEAELGVLLFDRQGRQVRLNQFGTAFLRRVDRALRELDDGRLELLDAAGLEHGSITIASETQLTLTSVLKGFMAEQPGVTVRLNQLSADLMARQLRAGEIDLCLASQPIGGPPLVTFELVQEKVFLAVPVSHPLAGAERVSLEDIADEPIVATREGYWQRTLTDQLFESAGLRPNITCEGNEPGATQDLIGAGLGIGLLPQIGRTAATHTPVSWLELDAPGCVRTLSLVWNEESYLSVAAERFRDFAIRHFRNNRE</sequence>
<dbReference type="PANTHER" id="PTHR30346">
    <property type="entry name" value="TRANSCRIPTIONAL DUAL REGULATOR HCAR-RELATED"/>
    <property type="match status" value="1"/>
</dbReference>
<dbReference type="Gene3D" id="1.10.10.10">
    <property type="entry name" value="Winged helix-like DNA-binding domain superfamily/Winged helix DNA-binding domain"/>
    <property type="match status" value="1"/>
</dbReference>
<evidence type="ECO:0000259" key="5">
    <source>
        <dbReference type="PROSITE" id="PS50931"/>
    </source>
</evidence>
<gene>
    <name evidence="6" type="ORF">GCM10010470_41010</name>
</gene>
<dbReference type="RefSeq" id="WP_344682050.1">
    <property type="nucleotide sequence ID" value="NZ_BAAAUX010000016.1"/>
</dbReference>
<comment type="caution">
    <text evidence="6">The sequence shown here is derived from an EMBL/GenBank/DDBJ whole genome shotgun (WGS) entry which is preliminary data.</text>
</comment>
<dbReference type="InterPro" id="IPR000847">
    <property type="entry name" value="LysR_HTH_N"/>
</dbReference>
<accession>A0ABN3VGU3</accession>
<dbReference type="Pfam" id="PF03466">
    <property type="entry name" value="LysR_substrate"/>
    <property type="match status" value="1"/>
</dbReference>
<dbReference type="SUPFAM" id="SSF46785">
    <property type="entry name" value="Winged helix' DNA-binding domain"/>
    <property type="match status" value="1"/>
</dbReference>
<reference evidence="6 7" key="1">
    <citation type="journal article" date="2019" name="Int. J. Syst. Evol. Microbiol.">
        <title>The Global Catalogue of Microorganisms (GCM) 10K type strain sequencing project: providing services to taxonomists for standard genome sequencing and annotation.</title>
        <authorList>
            <consortium name="The Broad Institute Genomics Platform"/>
            <consortium name="The Broad Institute Genome Sequencing Center for Infectious Disease"/>
            <person name="Wu L."/>
            <person name="Ma J."/>
        </authorList>
    </citation>
    <scope>NUCLEOTIDE SEQUENCE [LARGE SCALE GENOMIC DNA]</scope>
    <source>
        <strain evidence="6 7">JCM 9383</strain>
    </source>
</reference>
<dbReference type="Proteomes" id="UP001500979">
    <property type="component" value="Unassembled WGS sequence"/>
</dbReference>
<evidence type="ECO:0000313" key="7">
    <source>
        <dbReference type="Proteomes" id="UP001500979"/>
    </source>
</evidence>
<keyword evidence="2" id="KW-0805">Transcription regulation</keyword>
<dbReference type="SUPFAM" id="SSF53850">
    <property type="entry name" value="Periplasmic binding protein-like II"/>
    <property type="match status" value="1"/>
</dbReference>